<reference evidence="2" key="2">
    <citation type="submission" date="2021-09" db="EMBL/GenBank/DDBJ databases">
        <authorList>
            <person name="Gilroy R."/>
        </authorList>
    </citation>
    <scope>NUCLEOTIDE SEQUENCE</scope>
    <source>
        <strain evidence="2">ChiGjej2B2-19336</strain>
    </source>
</reference>
<dbReference type="InterPro" id="IPR010994">
    <property type="entry name" value="RuvA_2-like"/>
</dbReference>
<dbReference type="PANTHER" id="PTHR21180:SF32">
    <property type="entry name" value="ENDONUCLEASE_EXONUCLEASE_PHOSPHATASE FAMILY DOMAIN-CONTAINING PROTEIN 1"/>
    <property type="match status" value="1"/>
</dbReference>
<organism evidence="2 3">
    <name type="scientific">Mailhella massiliensis</name>
    <dbReference type="NCBI Taxonomy" id="1903261"/>
    <lineage>
        <taxon>Bacteria</taxon>
        <taxon>Pseudomonadati</taxon>
        <taxon>Thermodesulfobacteriota</taxon>
        <taxon>Desulfovibrionia</taxon>
        <taxon>Desulfovibrionales</taxon>
        <taxon>Desulfovibrionaceae</taxon>
        <taxon>Mailhella</taxon>
    </lineage>
</organism>
<dbReference type="AlphaFoldDB" id="A0A921AWW6"/>
<accession>A0A921AWW6</accession>
<evidence type="ECO:0000313" key="2">
    <source>
        <dbReference type="EMBL" id="HJD97342.1"/>
    </source>
</evidence>
<dbReference type="RefSeq" id="WP_304122364.1">
    <property type="nucleotide sequence ID" value="NZ_DYZA01000135.1"/>
</dbReference>
<reference evidence="2" key="1">
    <citation type="journal article" date="2021" name="PeerJ">
        <title>Extensive microbial diversity within the chicken gut microbiome revealed by metagenomics and culture.</title>
        <authorList>
            <person name="Gilroy R."/>
            <person name="Ravi A."/>
            <person name="Getino M."/>
            <person name="Pursley I."/>
            <person name="Horton D.L."/>
            <person name="Alikhan N.F."/>
            <person name="Baker D."/>
            <person name="Gharbi K."/>
            <person name="Hall N."/>
            <person name="Watson M."/>
            <person name="Adriaenssens E.M."/>
            <person name="Foster-Nyarko E."/>
            <person name="Jarju S."/>
            <person name="Secka A."/>
            <person name="Antonio M."/>
            <person name="Oren A."/>
            <person name="Chaudhuri R.R."/>
            <person name="La Ragione R."/>
            <person name="Hildebrand F."/>
            <person name="Pallen M.J."/>
        </authorList>
    </citation>
    <scope>NUCLEOTIDE SEQUENCE</scope>
    <source>
        <strain evidence="2">ChiGjej2B2-19336</strain>
    </source>
</reference>
<evidence type="ECO:0000313" key="3">
    <source>
        <dbReference type="Proteomes" id="UP000698963"/>
    </source>
</evidence>
<proteinExistence type="predicted"/>
<dbReference type="GO" id="GO:0015628">
    <property type="term" value="P:protein secretion by the type II secretion system"/>
    <property type="evidence" value="ECO:0007669"/>
    <property type="project" value="TreeGrafter"/>
</dbReference>
<protein>
    <submittedName>
        <fullName evidence="2">Helix-hairpin-helix domain-containing protein</fullName>
    </submittedName>
</protein>
<feature type="signal peptide" evidence="1">
    <location>
        <begin position="1"/>
        <end position="23"/>
    </location>
</feature>
<dbReference type="Pfam" id="PF12836">
    <property type="entry name" value="HHH_3"/>
    <property type="match status" value="1"/>
</dbReference>
<dbReference type="SUPFAM" id="SSF47781">
    <property type="entry name" value="RuvA domain 2-like"/>
    <property type="match status" value="1"/>
</dbReference>
<feature type="chain" id="PRO_5037195726" evidence="1">
    <location>
        <begin position="24"/>
        <end position="99"/>
    </location>
</feature>
<keyword evidence="1" id="KW-0732">Signal</keyword>
<dbReference type="PANTHER" id="PTHR21180">
    <property type="entry name" value="ENDONUCLEASE/EXONUCLEASE/PHOSPHATASE FAMILY DOMAIN-CONTAINING PROTEIN 1"/>
    <property type="match status" value="1"/>
</dbReference>
<dbReference type="Gene3D" id="1.10.150.280">
    <property type="entry name" value="AF1531-like domain"/>
    <property type="match status" value="1"/>
</dbReference>
<comment type="caution">
    <text evidence="2">The sequence shown here is derived from an EMBL/GenBank/DDBJ whole genome shotgun (WGS) entry which is preliminary data.</text>
</comment>
<dbReference type="NCBIfam" id="TIGR00426">
    <property type="entry name" value="competence protein ComEA helix-hairpin-helix repeat region"/>
    <property type="match status" value="1"/>
</dbReference>
<dbReference type="InterPro" id="IPR051675">
    <property type="entry name" value="Endo/Exo/Phosphatase_dom_1"/>
</dbReference>
<name>A0A921AWW6_9BACT</name>
<dbReference type="Proteomes" id="UP000698963">
    <property type="component" value="Unassembled WGS sequence"/>
</dbReference>
<gene>
    <name evidence="2" type="ORF">K8W16_06830</name>
</gene>
<evidence type="ECO:0000256" key="1">
    <source>
        <dbReference type="SAM" id="SignalP"/>
    </source>
</evidence>
<sequence>MKRTLIPALALTLCLGFSSPVLADEEKGVNVNTATQEELASVPGLNAELAGAIVSYREDMGDFMSLDELSDVPGMSKENLEQAKEVLRVDAVSGAECNC</sequence>
<dbReference type="InterPro" id="IPR004509">
    <property type="entry name" value="Competence_ComEA_HhH"/>
</dbReference>
<dbReference type="EMBL" id="DYZA01000135">
    <property type="protein sequence ID" value="HJD97342.1"/>
    <property type="molecule type" value="Genomic_DNA"/>
</dbReference>
<dbReference type="GO" id="GO:0015627">
    <property type="term" value="C:type II protein secretion system complex"/>
    <property type="evidence" value="ECO:0007669"/>
    <property type="project" value="TreeGrafter"/>
</dbReference>